<evidence type="ECO:0000313" key="1">
    <source>
        <dbReference type="EMBL" id="CCM03574.1"/>
    </source>
</evidence>
<accession>J4H3N9</accession>
<organism evidence="1 2">
    <name type="scientific">Fibroporia radiculosa</name>
    <dbReference type="NCBI Taxonomy" id="599839"/>
    <lineage>
        <taxon>Eukaryota</taxon>
        <taxon>Fungi</taxon>
        <taxon>Dikarya</taxon>
        <taxon>Basidiomycota</taxon>
        <taxon>Agaricomycotina</taxon>
        <taxon>Agaricomycetes</taxon>
        <taxon>Polyporales</taxon>
        <taxon>Fibroporiaceae</taxon>
        <taxon>Fibroporia</taxon>
    </lineage>
</organism>
<evidence type="ECO:0000313" key="2">
    <source>
        <dbReference type="Proteomes" id="UP000006352"/>
    </source>
</evidence>
<protein>
    <submittedName>
        <fullName evidence="1">Uncharacterized protein</fullName>
    </submittedName>
</protein>
<sequence length="186" mass="21314">MKWKKVVERAVGECPFIESRYQRQWPIVVYLKLYLSSKAQKCRLETQLLNSAGIASHNTYNGEPHKNTQTLGKTSRIMITSIPQCLSRPAVDGNWNTRSDVERDVNDSFAAALRGLSADLETFAPAFSQVGLTSVDHFKMMMKWPEAERNAFLKTDMKLNPFEFHNVRAALAKFMDEQWGTMQESY</sequence>
<dbReference type="EMBL" id="HE797118">
    <property type="protein sequence ID" value="CCM03574.1"/>
    <property type="molecule type" value="Genomic_DNA"/>
</dbReference>
<name>J4H3N9_9APHY</name>
<dbReference type="InParanoid" id="J4H3N9"/>
<gene>
    <name evidence="1" type="ORF">FIBRA_05710</name>
</gene>
<dbReference type="AlphaFoldDB" id="J4H3N9"/>
<dbReference type="OrthoDB" id="2752979at2759"/>
<dbReference type="Proteomes" id="UP000006352">
    <property type="component" value="Unassembled WGS sequence"/>
</dbReference>
<dbReference type="GeneID" id="24098485"/>
<proteinExistence type="predicted"/>
<keyword evidence="2" id="KW-1185">Reference proteome</keyword>
<dbReference type="RefSeq" id="XP_012182857.1">
    <property type="nucleotide sequence ID" value="XM_012327467.1"/>
</dbReference>
<reference evidence="1 2" key="1">
    <citation type="journal article" date="2012" name="Appl. Environ. Microbiol.">
        <title>Short-read sequencing for genomic analysis of the brown rot fungus Fibroporia radiculosa.</title>
        <authorList>
            <person name="Tang J.D."/>
            <person name="Perkins A.D."/>
            <person name="Sonstegard T.S."/>
            <person name="Schroeder S.G."/>
            <person name="Burgess S.C."/>
            <person name="Diehl S.V."/>
        </authorList>
    </citation>
    <scope>NUCLEOTIDE SEQUENCE [LARGE SCALE GENOMIC DNA]</scope>
    <source>
        <strain evidence="1 2">TFFH 294</strain>
    </source>
</reference>
<dbReference type="HOGENOM" id="CLU_1454445_0_0_1"/>